<dbReference type="RefSeq" id="WP_034654736.1">
    <property type="nucleotide sequence ID" value="NZ_BCVB01000013.1"/>
</dbReference>
<dbReference type="PANTHER" id="PTHR30509:SF9">
    <property type="entry name" value="MULTIDRUG RESISTANCE PROTEIN MDTO"/>
    <property type="match status" value="1"/>
</dbReference>
<accession>A0A0B6AQG8</accession>
<dbReference type="KEGG" id="bmeg:BG04_2625"/>
<evidence type="ECO:0000256" key="2">
    <source>
        <dbReference type="ARBA" id="ARBA00022475"/>
    </source>
</evidence>
<reference evidence="6 7" key="1">
    <citation type="journal article" date="2015" name="Genome Announc.">
        <title>Complete genome sequences for 35 biothreat assay-relevant bacillus species.</title>
        <authorList>
            <person name="Johnson S.L."/>
            <person name="Daligault H.E."/>
            <person name="Davenport K.W."/>
            <person name="Jaissle J."/>
            <person name="Frey K.G."/>
            <person name="Ladner J.T."/>
            <person name="Broomall S.M."/>
            <person name="Bishop-Lilly K.A."/>
            <person name="Bruce D.C."/>
            <person name="Gibbons H.S."/>
            <person name="Coyne S.R."/>
            <person name="Lo C.C."/>
            <person name="Meincke L."/>
            <person name="Munk A.C."/>
            <person name="Koroleva G.I."/>
            <person name="Rosenzweig C.N."/>
            <person name="Palacios G.F."/>
            <person name="Redden C.L."/>
            <person name="Minogue T.D."/>
            <person name="Chain P.S."/>
        </authorList>
    </citation>
    <scope>NUCLEOTIDE SEQUENCE [LARGE SCALE GENOMIC DNA]</scope>
    <source>
        <strain evidence="7">ATCC 14581 / DSM 32 / JCM 2506 / NBRC 15308 / NCIMB 9376 / NCTC 10342 / NRRL B-14308 / VKM B-512</strain>
    </source>
</reference>
<keyword evidence="4" id="KW-1133">Transmembrane helix</keyword>
<organism evidence="6 7">
    <name type="scientific">Priestia megaterium (strain ATCC 14581 / DSM 32 / CCUG 1817 / JCM 2506 / NBRC 15308 / NCIMB 9376 / NCTC 10342 / NRRL B-14308 / VKM B-512 / Ford 19)</name>
    <name type="common">Bacillus megaterium</name>
    <dbReference type="NCBI Taxonomy" id="1348623"/>
    <lineage>
        <taxon>Bacteria</taxon>
        <taxon>Bacillati</taxon>
        <taxon>Bacillota</taxon>
        <taxon>Bacilli</taxon>
        <taxon>Bacillales</taxon>
        <taxon>Bacillaceae</taxon>
        <taxon>Priestia</taxon>
    </lineage>
</organism>
<protein>
    <submittedName>
        <fullName evidence="6">Fusaric acid resistance family protein</fullName>
    </submittedName>
</protein>
<gene>
    <name evidence="6" type="ORF">BG04_2625</name>
</gene>
<proteinExistence type="predicted"/>
<evidence type="ECO:0000256" key="1">
    <source>
        <dbReference type="ARBA" id="ARBA00004651"/>
    </source>
</evidence>
<keyword evidence="5" id="KW-0472">Membrane</keyword>
<evidence type="ECO:0000256" key="5">
    <source>
        <dbReference type="ARBA" id="ARBA00023136"/>
    </source>
</evidence>
<comment type="subcellular location">
    <subcellularLocation>
        <location evidence="1">Cell membrane</location>
        <topology evidence="1">Multi-pass membrane protein</topology>
    </subcellularLocation>
</comment>
<dbReference type="GeneID" id="93640697"/>
<keyword evidence="3" id="KW-0812">Transmembrane</keyword>
<evidence type="ECO:0000256" key="4">
    <source>
        <dbReference type="ARBA" id="ARBA00022989"/>
    </source>
</evidence>
<evidence type="ECO:0000256" key="3">
    <source>
        <dbReference type="ARBA" id="ARBA00022692"/>
    </source>
</evidence>
<dbReference type="Pfam" id="PF06081">
    <property type="entry name" value="ArAE_1"/>
    <property type="match status" value="1"/>
</dbReference>
<dbReference type="InterPro" id="IPR010343">
    <property type="entry name" value="ArAE_1"/>
</dbReference>
<dbReference type="PANTHER" id="PTHR30509">
    <property type="entry name" value="P-HYDROXYBENZOIC ACID EFFLUX PUMP SUBUNIT-RELATED"/>
    <property type="match status" value="1"/>
</dbReference>
<name>A0A0B6AQG8_PRIM2</name>
<evidence type="ECO:0000313" key="7">
    <source>
        <dbReference type="Proteomes" id="UP000031829"/>
    </source>
</evidence>
<keyword evidence="2" id="KW-1003">Cell membrane</keyword>
<dbReference type="GO" id="GO:0005886">
    <property type="term" value="C:plasma membrane"/>
    <property type="evidence" value="ECO:0007669"/>
    <property type="project" value="UniProtKB-SubCell"/>
</dbReference>
<sequence length="351" mass="40254">MIYIKKFNFLGGRIIKTGIAVFLTALICQSIGWPYMLAVITAIVTIEPTAADSIKKAFIRFPASAIGAAFAMLYTFLLGVTPLTYMLVAVSTIISCSKLRLHAGTLVATLTGVAMLTIVHDHYFISFLIRLATTSIGLLTSSLVNIIVLPPNYTPIITRKIQNLSKQMSSVLQQRGSELSQVHACHKQTKLQFQQLSAEIEKIETLCEYQQKEWKFHHFTRTAMRKFHYEYKKLSLMRQLVYHIGNLIYLPAHQLQSARHQVIWDTFISFHNVLQNEQYKSSLHHQTLVLTLKQRFWAHKQEENRGDHPFSTETTMLYELLAIHHLLEELHRIHCLKDRYNLNNSSVSLSS</sequence>
<dbReference type="AlphaFoldDB" id="A0A0B6AQG8"/>
<dbReference type="Proteomes" id="UP000031829">
    <property type="component" value="Chromosome"/>
</dbReference>
<dbReference type="EMBL" id="CP009920">
    <property type="protein sequence ID" value="AJI22873.1"/>
    <property type="molecule type" value="Genomic_DNA"/>
</dbReference>
<dbReference type="HOGENOM" id="CLU_067028_0_0_9"/>
<evidence type="ECO:0000313" key="6">
    <source>
        <dbReference type="EMBL" id="AJI22873.1"/>
    </source>
</evidence>